<comment type="subcellular location">
    <subcellularLocation>
        <location evidence="1">Cytoplasm</location>
    </subcellularLocation>
</comment>
<evidence type="ECO:0000256" key="1">
    <source>
        <dbReference type="ARBA" id="ARBA00004496"/>
    </source>
</evidence>
<evidence type="ECO:0000313" key="9">
    <source>
        <dbReference type="EMBL" id="MDE46757.1"/>
    </source>
</evidence>
<evidence type="ECO:0000256" key="3">
    <source>
        <dbReference type="ARBA" id="ARBA00014414"/>
    </source>
</evidence>
<evidence type="ECO:0000256" key="4">
    <source>
        <dbReference type="ARBA" id="ARBA00022490"/>
    </source>
</evidence>
<dbReference type="EMBL" id="GGYP01001986">
    <property type="protein sequence ID" value="MDE46757.1"/>
    <property type="molecule type" value="Transcribed_RNA"/>
</dbReference>
<feature type="region of interest" description="Disordered" evidence="7">
    <location>
        <begin position="1"/>
        <end position="25"/>
    </location>
</feature>
<keyword evidence="5" id="KW-0677">Repeat</keyword>
<protein>
    <recommendedName>
        <fullName evidence="3">Programmed cell death protein 4</fullName>
    </recommendedName>
</protein>
<dbReference type="PROSITE" id="PS51366">
    <property type="entry name" value="MI"/>
    <property type="match status" value="2"/>
</dbReference>
<feature type="domain" description="MI" evidence="8">
    <location>
        <begin position="126"/>
        <end position="247"/>
    </location>
</feature>
<evidence type="ECO:0000259" key="8">
    <source>
        <dbReference type="PROSITE" id="PS51366"/>
    </source>
</evidence>
<dbReference type="FunFam" id="1.25.40.180:FF:000009">
    <property type="entry name" value="programmed cell death protein 4"/>
    <property type="match status" value="1"/>
</dbReference>
<dbReference type="InterPro" id="IPR039778">
    <property type="entry name" value="PDCD4"/>
</dbReference>
<evidence type="ECO:0000256" key="2">
    <source>
        <dbReference type="ARBA" id="ARBA00005497"/>
    </source>
</evidence>
<dbReference type="InterPro" id="IPR003891">
    <property type="entry name" value="Initiation_fac_eIF4g_MI"/>
</dbReference>
<feature type="domain" description="MI" evidence="8">
    <location>
        <begin position="297"/>
        <end position="421"/>
    </location>
</feature>
<evidence type="ECO:0000256" key="7">
    <source>
        <dbReference type="SAM" id="MobiDB-lite"/>
    </source>
</evidence>
<dbReference type="FunFam" id="1.25.40.180:FF:000008">
    <property type="entry name" value="Programmed cell death protein 4"/>
    <property type="match status" value="1"/>
</dbReference>
<dbReference type="Pfam" id="PF02847">
    <property type="entry name" value="MA3"/>
    <property type="match status" value="2"/>
</dbReference>
<reference evidence="9" key="1">
    <citation type="submission" date="2018-10" db="EMBL/GenBank/DDBJ databases">
        <title>Transcriptome assembly of Aceria tosichella (Wheat curl mite) Type 2.</title>
        <authorList>
            <person name="Scully E.D."/>
            <person name="Geib S.M."/>
            <person name="Palmer N.A."/>
            <person name="Gupta A.K."/>
            <person name="Sarath G."/>
            <person name="Tatineni S."/>
        </authorList>
    </citation>
    <scope>NUCLEOTIDE SEQUENCE</scope>
    <source>
        <strain evidence="9">LincolnNE</strain>
    </source>
</reference>
<dbReference type="PANTHER" id="PTHR12626:SF0">
    <property type="entry name" value="PROGRAMMED CELL DEATH PROTEIN 4"/>
    <property type="match status" value="1"/>
</dbReference>
<sequence>MVEQVKIARQHQFPGPGTRRPNSVDIDSFYEDDTTDLMTKFTNDVRRVNKNCHKPRGRYGRGLAKKNGAGGHYTWGAAGSEFTQDQLGSGIDPLIDNSDPLDPNYDSESEENCKFETITPSLDDDEVDKFLTPVMQEYFEHGVTNEVLSTLEEVNMTGNYYRIPVVLISLAFDRKSSHRELASILISDLFGKILKSEDIQRGFDMLLNQLDDLELDTPDASTVLGNFIARAIADDCIPPKYVTNAKEILEAKDHLNPAETRALATLTYANSLINAKRGLIRLDTVWGLTGGARPVKYLIKQMRMLLKEYLSSLDVDEAGRCLRELEVPHFLHEFVYEAILMGIEDTKKPEELTAIAKLLKALSDINLISVDQMKKGFIRLFNEIPEIHIDVPHAYATLEKFMQSCFAVKLFLPHDVINSVPSRGRKRFISEGDGGRIKE</sequence>
<dbReference type="SUPFAM" id="SSF48371">
    <property type="entry name" value="ARM repeat"/>
    <property type="match status" value="2"/>
</dbReference>
<evidence type="ECO:0000256" key="6">
    <source>
        <dbReference type="ARBA" id="ARBA00023242"/>
    </source>
</evidence>
<proteinExistence type="inferred from homology"/>
<dbReference type="PANTHER" id="PTHR12626">
    <property type="entry name" value="PROGRAMMED CELL DEATH 4"/>
    <property type="match status" value="1"/>
</dbReference>
<name>A0A6G1S9B2_9ACAR</name>
<dbReference type="SMART" id="SM00544">
    <property type="entry name" value="MA3"/>
    <property type="match status" value="2"/>
</dbReference>
<accession>A0A6G1S9B2</accession>
<dbReference type="AlphaFoldDB" id="A0A6G1S9B2"/>
<keyword evidence="4" id="KW-0963">Cytoplasm</keyword>
<dbReference type="GO" id="GO:0005829">
    <property type="term" value="C:cytosol"/>
    <property type="evidence" value="ECO:0007669"/>
    <property type="project" value="TreeGrafter"/>
</dbReference>
<evidence type="ECO:0000256" key="5">
    <source>
        <dbReference type="ARBA" id="ARBA00022737"/>
    </source>
</evidence>
<dbReference type="GO" id="GO:0045892">
    <property type="term" value="P:negative regulation of DNA-templated transcription"/>
    <property type="evidence" value="ECO:0007669"/>
    <property type="project" value="InterPro"/>
</dbReference>
<dbReference type="InterPro" id="IPR016024">
    <property type="entry name" value="ARM-type_fold"/>
</dbReference>
<organism evidence="9">
    <name type="scientific">Aceria tosichella</name>
    <name type="common">wheat curl mite</name>
    <dbReference type="NCBI Taxonomy" id="561515"/>
    <lineage>
        <taxon>Eukaryota</taxon>
        <taxon>Metazoa</taxon>
        <taxon>Ecdysozoa</taxon>
        <taxon>Arthropoda</taxon>
        <taxon>Chelicerata</taxon>
        <taxon>Arachnida</taxon>
        <taxon>Acari</taxon>
        <taxon>Acariformes</taxon>
        <taxon>Trombidiformes</taxon>
        <taxon>Prostigmata</taxon>
        <taxon>Eupodina</taxon>
        <taxon>Eriophyoidea</taxon>
        <taxon>Eriophyidae</taxon>
        <taxon>Eriophyinae</taxon>
        <taxon>Aceriini</taxon>
        <taxon>Aceria</taxon>
    </lineage>
</organism>
<comment type="similarity">
    <text evidence="2">Belongs to the PDCD4 family.</text>
</comment>
<gene>
    <name evidence="9" type="primary">PDCD4</name>
    <name evidence="9" type="ORF">g.12622</name>
</gene>
<dbReference type="GO" id="GO:0005634">
    <property type="term" value="C:nucleus"/>
    <property type="evidence" value="ECO:0007669"/>
    <property type="project" value="TreeGrafter"/>
</dbReference>
<dbReference type="Gene3D" id="1.25.40.180">
    <property type="match status" value="2"/>
</dbReference>
<keyword evidence="6" id="KW-0539">Nucleus</keyword>